<dbReference type="PANTHER" id="PTHR13929:SF0">
    <property type="entry name" value="UBIA PRENYLTRANSFERASE DOMAIN-CONTAINING PROTEIN 1"/>
    <property type="match status" value="1"/>
</dbReference>
<feature type="transmembrane region" description="Helical" evidence="8">
    <location>
        <begin position="131"/>
        <end position="150"/>
    </location>
</feature>
<comment type="similarity">
    <text evidence="8">Belongs to the MenA family. Type 1 subfamily.</text>
</comment>
<dbReference type="GO" id="GO:0005886">
    <property type="term" value="C:plasma membrane"/>
    <property type="evidence" value="ECO:0007669"/>
    <property type="project" value="UniProtKB-SubCell"/>
</dbReference>
<evidence type="ECO:0000256" key="1">
    <source>
        <dbReference type="ARBA" id="ARBA00004141"/>
    </source>
</evidence>
<keyword evidence="6 8" id="KW-1133">Transmembrane helix</keyword>
<feature type="transmembrane region" description="Helical" evidence="8">
    <location>
        <begin position="162"/>
        <end position="181"/>
    </location>
</feature>
<dbReference type="Gene3D" id="1.10.357.140">
    <property type="entry name" value="UbiA prenyltransferase"/>
    <property type="match status" value="1"/>
</dbReference>
<keyword evidence="7 8" id="KW-0472">Membrane</keyword>
<evidence type="ECO:0000256" key="2">
    <source>
        <dbReference type="ARBA" id="ARBA00022428"/>
    </source>
</evidence>
<protein>
    <recommendedName>
        <fullName evidence="8 9">1,4-dihydroxy-2-naphthoate octaprenyltransferase</fullName>
        <shortName evidence="8">DHNA-octaprenyltransferase</shortName>
        <ecNumber evidence="8 9">2.5.1.74</ecNumber>
    </recommendedName>
</protein>
<comment type="pathway">
    <text evidence="8">Quinol/quinone metabolism; menaquinone biosynthesis; menaquinol from 1,4-dihydroxy-2-naphthoate: step 1/2.</text>
</comment>
<comment type="function">
    <text evidence="8">Conversion of 1,4-dihydroxy-2-naphthoate (DHNA) to demethylmenaquinone (DMK).</text>
</comment>
<evidence type="ECO:0000256" key="6">
    <source>
        <dbReference type="ARBA" id="ARBA00022989"/>
    </source>
</evidence>
<gene>
    <name evidence="8" type="primary">menA</name>
    <name evidence="10" type="ORF">SAMN05444354_12951</name>
</gene>
<comment type="catalytic activity">
    <reaction evidence="8">
        <text>an all-trans-polyprenyl diphosphate + 1,4-dihydroxy-2-naphthoate + H(+) = a 2-demethylmenaquinol + CO2 + diphosphate</text>
        <dbReference type="Rhea" id="RHEA:26478"/>
        <dbReference type="Rhea" id="RHEA-COMP:9563"/>
        <dbReference type="Rhea" id="RHEA-COMP:9564"/>
        <dbReference type="ChEBI" id="CHEBI:11173"/>
        <dbReference type="ChEBI" id="CHEBI:15378"/>
        <dbReference type="ChEBI" id="CHEBI:16526"/>
        <dbReference type="ChEBI" id="CHEBI:33019"/>
        <dbReference type="ChEBI" id="CHEBI:55437"/>
        <dbReference type="ChEBI" id="CHEBI:58914"/>
        <dbReference type="EC" id="2.5.1.74"/>
    </reaction>
</comment>
<dbReference type="RefSeq" id="WP_075010867.1">
    <property type="nucleotide sequence ID" value="NZ_FOAP01000029.1"/>
</dbReference>
<dbReference type="UniPathway" id="UPA00079">
    <property type="reaction ID" value="UER00168"/>
</dbReference>
<evidence type="ECO:0000313" key="11">
    <source>
        <dbReference type="Proteomes" id="UP000182719"/>
    </source>
</evidence>
<dbReference type="OrthoDB" id="9767568at2"/>
<dbReference type="NCBIfam" id="NF004751">
    <property type="entry name" value="PRK06080.1-3"/>
    <property type="match status" value="1"/>
</dbReference>
<keyword evidence="5 8" id="KW-0812">Transmembrane</keyword>
<sequence length="309" mass="31447">MTADGLAPSPSSSAPRPLTPAGAWLMAIRPKTLTAAFVPVGVGTGLAFGMGVGRWLPALAALGGALLIQIGTNLTNDYYDFKKGADTAERLGPTRVTQSGLIAPGKVLAGALGCFALAILSGIYLVTVGGWPIVAIGLSSVLFGYAYTGGPFPLAYHGLGDVFVFVFFGLVAVAGTYYVQALTVSPAAGWAAVPVGALGTALLVVNNLRDVQTDAKAGKRTLVVRLGPKGGKAEYVLMLVAAYATPFLMFAGGLASVWVFLALLSAPFAVGPTRLVFGAQGSALNSALGATARLQLVFGLLFAVGLCLR</sequence>
<feature type="transmembrane region" description="Helical" evidence="8">
    <location>
        <begin position="235"/>
        <end position="263"/>
    </location>
</feature>
<evidence type="ECO:0000256" key="9">
    <source>
        <dbReference type="NCBIfam" id="TIGR00751"/>
    </source>
</evidence>
<evidence type="ECO:0000256" key="8">
    <source>
        <dbReference type="HAMAP-Rule" id="MF_01937"/>
    </source>
</evidence>
<name>A0A1H8DE74_STIAU</name>
<dbReference type="InterPro" id="IPR004657">
    <property type="entry name" value="MenA"/>
</dbReference>
<keyword evidence="2 8" id="KW-0474">Menaquinone biosynthesis</keyword>
<accession>A0A1H8DE74</accession>
<dbReference type="InterPro" id="IPR044878">
    <property type="entry name" value="UbiA_sf"/>
</dbReference>
<feature type="transmembrane region" description="Helical" evidence="8">
    <location>
        <begin position="187"/>
        <end position="206"/>
    </location>
</feature>
<dbReference type="PANTHER" id="PTHR13929">
    <property type="entry name" value="1,4-DIHYDROXY-2-NAPHTHOATE OCTAPRENYLTRANSFERASE"/>
    <property type="match status" value="1"/>
</dbReference>
<dbReference type="HAMAP" id="MF_01937">
    <property type="entry name" value="MenA_1"/>
    <property type="match status" value="1"/>
</dbReference>
<dbReference type="GO" id="GO:0046428">
    <property type="term" value="F:1,4-dihydroxy-2-naphthoate polyprenyltransferase activity"/>
    <property type="evidence" value="ECO:0007669"/>
    <property type="project" value="UniProtKB-UniRule"/>
</dbReference>
<feature type="transmembrane region" description="Helical" evidence="8">
    <location>
        <begin position="283"/>
        <end position="308"/>
    </location>
</feature>
<evidence type="ECO:0000256" key="5">
    <source>
        <dbReference type="ARBA" id="ARBA00022692"/>
    </source>
</evidence>
<evidence type="ECO:0000256" key="4">
    <source>
        <dbReference type="ARBA" id="ARBA00022679"/>
    </source>
</evidence>
<keyword evidence="4 8" id="KW-0808">Transferase</keyword>
<dbReference type="NCBIfam" id="TIGR00751">
    <property type="entry name" value="menA"/>
    <property type="match status" value="1"/>
</dbReference>
<evidence type="ECO:0000256" key="3">
    <source>
        <dbReference type="ARBA" id="ARBA00022475"/>
    </source>
</evidence>
<evidence type="ECO:0000256" key="7">
    <source>
        <dbReference type="ARBA" id="ARBA00023136"/>
    </source>
</evidence>
<dbReference type="InterPro" id="IPR000537">
    <property type="entry name" value="UbiA_prenyltransferase"/>
</dbReference>
<dbReference type="GO" id="GO:0009234">
    <property type="term" value="P:menaquinone biosynthetic process"/>
    <property type="evidence" value="ECO:0007669"/>
    <property type="project" value="UniProtKB-UniRule"/>
</dbReference>
<dbReference type="Proteomes" id="UP000182719">
    <property type="component" value="Unassembled WGS sequence"/>
</dbReference>
<dbReference type="GO" id="GO:0042371">
    <property type="term" value="P:vitamin K biosynthetic process"/>
    <property type="evidence" value="ECO:0007669"/>
    <property type="project" value="TreeGrafter"/>
</dbReference>
<dbReference type="Pfam" id="PF01040">
    <property type="entry name" value="UbiA"/>
    <property type="match status" value="1"/>
</dbReference>
<organism evidence="10 11">
    <name type="scientific">Stigmatella aurantiaca</name>
    <dbReference type="NCBI Taxonomy" id="41"/>
    <lineage>
        <taxon>Bacteria</taxon>
        <taxon>Pseudomonadati</taxon>
        <taxon>Myxococcota</taxon>
        <taxon>Myxococcia</taxon>
        <taxon>Myxococcales</taxon>
        <taxon>Cystobacterineae</taxon>
        <taxon>Archangiaceae</taxon>
        <taxon>Stigmatella</taxon>
    </lineage>
</organism>
<dbReference type="PIRSF" id="PIRSF005355">
    <property type="entry name" value="UBIAD1"/>
    <property type="match status" value="1"/>
</dbReference>
<dbReference type="EC" id="2.5.1.74" evidence="8 9"/>
<dbReference type="InterPro" id="IPR026046">
    <property type="entry name" value="UBIAD1"/>
</dbReference>
<dbReference type="CDD" id="cd13962">
    <property type="entry name" value="PT_UbiA_UBIAD1"/>
    <property type="match status" value="1"/>
</dbReference>
<proteinExistence type="inferred from homology"/>
<dbReference type="AlphaFoldDB" id="A0A1H8DE74"/>
<keyword evidence="11" id="KW-1185">Reference proteome</keyword>
<dbReference type="EMBL" id="FOAP01000029">
    <property type="protein sequence ID" value="SEN05573.1"/>
    <property type="molecule type" value="Genomic_DNA"/>
</dbReference>
<feature type="transmembrane region" description="Helical" evidence="8">
    <location>
        <begin position="100"/>
        <end position="125"/>
    </location>
</feature>
<reference evidence="11" key="1">
    <citation type="submission" date="2016-10" db="EMBL/GenBank/DDBJ databases">
        <authorList>
            <person name="Varghese N."/>
            <person name="Submissions S."/>
        </authorList>
    </citation>
    <scope>NUCLEOTIDE SEQUENCE [LARGE SCALE GENOMIC DNA]</scope>
    <source>
        <strain evidence="11">DSM 17044</strain>
    </source>
</reference>
<keyword evidence="3 8" id="KW-1003">Cell membrane</keyword>
<feature type="transmembrane region" description="Helical" evidence="8">
    <location>
        <begin position="58"/>
        <end position="79"/>
    </location>
</feature>
<comment type="subcellular location">
    <subcellularLocation>
        <location evidence="8">Cell membrane</location>
        <topology evidence="8">Multi-pass membrane protein</topology>
    </subcellularLocation>
    <subcellularLocation>
        <location evidence="1">Membrane</location>
        <topology evidence="1">Multi-pass membrane protein</topology>
    </subcellularLocation>
</comment>
<evidence type="ECO:0000313" key="10">
    <source>
        <dbReference type="EMBL" id="SEN05573.1"/>
    </source>
</evidence>